<dbReference type="Proteomes" id="UP001459204">
    <property type="component" value="Unassembled WGS sequence"/>
</dbReference>
<protein>
    <submittedName>
        <fullName evidence="1">Uncharacterized protein</fullName>
    </submittedName>
</protein>
<name>A0ABU9J193_9GAMM</name>
<organism evidence="1 2">
    <name type="scientific">Pseudoxanthomonas putridarboris</name>
    <dbReference type="NCBI Taxonomy" id="752605"/>
    <lineage>
        <taxon>Bacteria</taxon>
        <taxon>Pseudomonadati</taxon>
        <taxon>Pseudomonadota</taxon>
        <taxon>Gammaproteobacteria</taxon>
        <taxon>Lysobacterales</taxon>
        <taxon>Lysobacteraceae</taxon>
        <taxon>Pseudoxanthomonas</taxon>
    </lineage>
</organism>
<proteinExistence type="predicted"/>
<comment type="caution">
    <text evidence="1">The sequence shown here is derived from an EMBL/GenBank/DDBJ whole genome shotgun (WGS) entry which is preliminary data.</text>
</comment>
<evidence type="ECO:0000313" key="1">
    <source>
        <dbReference type="EMBL" id="MEL1265003.1"/>
    </source>
</evidence>
<evidence type="ECO:0000313" key="2">
    <source>
        <dbReference type="Proteomes" id="UP001459204"/>
    </source>
</evidence>
<reference evidence="1 2" key="1">
    <citation type="submission" date="2024-04" db="EMBL/GenBank/DDBJ databases">
        <title>Draft genome sequence of Pseudoxanthomonas putridarboris WD12.</title>
        <authorList>
            <person name="Oh J."/>
        </authorList>
    </citation>
    <scope>NUCLEOTIDE SEQUENCE [LARGE SCALE GENOMIC DNA]</scope>
    <source>
        <strain evidence="1 2">WD12</strain>
    </source>
</reference>
<keyword evidence="2" id="KW-1185">Reference proteome</keyword>
<dbReference type="EMBL" id="JBBWWT010000004">
    <property type="protein sequence ID" value="MEL1265003.1"/>
    <property type="molecule type" value="Genomic_DNA"/>
</dbReference>
<accession>A0ABU9J193</accession>
<sequence length="109" mass="12414">MPHMEVQVLRVLVGTKVGNDSTRSVLSLNLRRHNADRVQQSVHQLNAMPTQVCQRWNMDLGNDDYVDCPVGTGVMKRQHVVGFHYDLDRSPTAQCFIAIEVARHLESFK</sequence>
<gene>
    <name evidence="1" type="ORF">AAD027_11605</name>
</gene>